<dbReference type="InterPro" id="IPR052519">
    <property type="entry name" value="Euk-type_GlcNAc_Kinase"/>
</dbReference>
<evidence type="ECO:0000313" key="2">
    <source>
        <dbReference type="EMBL" id="MBR7782771.1"/>
    </source>
</evidence>
<dbReference type="PANTHER" id="PTHR43190:SF3">
    <property type="entry name" value="N-ACETYL-D-GLUCOSAMINE KINASE"/>
    <property type="match status" value="1"/>
</dbReference>
<evidence type="ECO:0000313" key="3">
    <source>
        <dbReference type="Proteomes" id="UP000680067"/>
    </source>
</evidence>
<dbReference type="Proteomes" id="UP000680067">
    <property type="component" value="Unassembled WGS sequence"/>
</dbReference>
<dbReference type="RefSeq" id="WP_212688087.1">
    <property type="nucleotide sequence ID" value="NZ_JAGSPN010000008.1"/>
</dbReference>
<dbReference type="Gene3D" id="3.30.420.40">
    <property type="match status" value="2"/>
</dbReference>
<proteinExistence type="predicted"/>
<dbReference type="InterPro" id="IPR002731">
    <property type="entry name" value="ATPase_BadF"/>
</dbReference>
<dbReference type="SUPFAM" id="SSF53067">
    <property type="entry name" value="Actin-like ATPase domain"/>
    <property type="match status" value="2"/>
</dbReference>
<reference evidence="2" key="1">
    <citation type="submission" date="2021-04" db="EMBL/GenBank/DDBJ databases">
        <title>novel species isolated from subtropical streams in China.</title>
        <authorList>
            <person name="Lu H."/>
        </authorList>
    </citation>
    <scope>NUCLEOTIDE SEQUENCE</scope>
    <source>
        <strain evidence="2">LFS511W</strain>
    </source>
</reference>
<name>A0A941I6K1_9BURK</name>
<dbReference type="Pfam" id="PF01869">
    <property type="entry name" value="BcrAD_BadFG"/>
    <property type="match status" value="1"/>
</dbReference>
<dbReference type="InterPro" id="IPR043129">
    <property type="entry name" value="ATPase_NBD"/>
</dbReference>
<dbReference type="CDD" id="cd24082">
    <property type="entry name" value="ASKHA_NBD_GspK-like"/>
    <property type="match status" value="1"/>
</dbReference>
<evidence type="ECO:0000259" key="1">
    <source>
        <dbReference type="Pfam" id="PF01869"/>
    </source>
</evidence>
<keyword evidence="3" id="KW-1185">Reference proteome</keyword>
<sequence length="311" mass="32368">MYNRDQSAQTPLINLNSAASGLLYLAGVDGGGTGTRVVLSTPDGQELARGAGGPGGLALGRAESWQSVMTALTQAFEIAGIAMPPLQQIGIGLGLAGVTVTAWREEFLQLNPGFGLLIVESDAYTTLLGAHAGEAGAIIALGTGSVGEALYSDGSRLEVGGWGFPIGDEASGAWLGWQAVNYLQRVLDGRQPAEALADALEQQTGNSRDALFTWMGTANQTKYASLAPTVIRMAEHSEVARQLLQTAGLDIAQMAAALTAKEQLSIALCGGLAPVLKPYIPQALQQTLKEPQADSATGAMLLVKRQIRKLQ</sequence>
<organism evidence="2 3">
    <name type="scientific">Undibacterium luofuense</name>
    <dbReference type="NCBI Taxonomy" id="2828733"/>
    <lineage>
        <taxon>Bacteria</taxon>
        <taxon>Pseudomonadati</taxon>
        <taxon>Pseudomonadota</taxon>
        <taxon>Betaproteobacteria</taxon>
        <taxon>Burkholderiales</taxon>
        <taxon>Oxalobacteraceae</taxon>
        <taxon>Undibacterium</taxon>
    </lineage>
</organism>
<dbReference type="AlphaFoldDB" id="A0A941I6K1"/>
<gene>
    <name evidence="2" type="ORF">KDM89_11500</name>
</gene>
<dbReference type="PANTHER" id="PTHR43190">
    <property type="entry name" value="N-ACETYL-D-GLUCOSAMINE KINASE"/>
    <property type="match status" value="1"/>
</dbReference>
<comment type="caution">
    <text evidence="2">The sequence shown here is derived from an EMBL/GenBank/DDBJ whole genome shotgun (WGS) entry which is preliminary data.</text>
</comment>
<feature type="domain" description="ATPase BadF/BadG/BcrA/BcrD type" evidence="1">
    <location>
        <begin position="27"/>
        <end position="302"/>
    </location>
</feature>
<accession>A0A941I6K1</accession>
<protein>
    <submittedName>
        <fullName evidence="2">ATPase</fullName>
    </submittedName>
</protein>
<dbReference type="EMBL" id="JAGSPN010000008">
    <property type="protein sequence ID" value="MBR7782771.1"/>
    <property type="molecule type" value="Genomic_DNA"/>
</dbReference>